<dbReference type="EMBL" id="CP114202">
    <property type="protein sequence ID" value="WAU01784.1"/>
    <property type="molecule type" value="Genomic_DNA"/>
</dbReference>
<evidence type="ECO:0000256" key="1">
    <source>
        <dbReference type="SAM" id="MobiDB-lite"/>
    </source>
</evidence>
<feature type="region of interest" description="Disordered" evidence="1">
    <location>
        <begin position="84"/>
        <end position="123"/>
    </location>
</feature>
<dbReference type="Proteomes" id="UP001210609">
    <property type="component" value="Chromosome"/>
</dbReference>
<protein>
    <submittedName>
        <fullName evidence="2">DUF6153 family protein</fullName>
    </submittedName>
</protein>
<evidence type="ECO:0000313" key="3">
    <source>
        <dbReference type="Proteomes" id="UP001210609"/>
    </source>
</evidence>
<gene>
    <name evidence="2" type="ORF">STRLI_003618</name>
</gene>
<sequence length="130" mass="13143">MPSRPYVPPRPAARRWRVLCVLGLLAGLLGMHGLAPVAAAPSTAHDHRMSVVAKAHAHCPDGDCGGTGHVHHADPTCASAALHGPPAPPALAPSLGSPVQPSEAAGAGEPVNRDGGRAPPSLAELQLLRI</sequence>
<organism evidence="2 3">
    <name type="scientific">Streptomyces nigrescens</name>
    <dbReference type="NCBI Taxonomy" id="1920"/>
    <lineage>
        <taxon>Bacteria</taxon>
        <taxon>Bacillati</taxon>
        <taxon>Actinomycetota</taxon>
        <taxon>Actinomycetes</taxon>
        <taxon>Kitasatosporales</taxon>
        <taxon>Streptomycetaceae</taxon>
        <taxon>Streptomyces</taxon>
    </lineage>
</organism>
<proteinExistence type="predicted"/>
<name>A0ABY7ISE5_STRNI</name>
<dbReference type="InterPro" id="IPR046151">
    <property type="entry name" value="DUF6153"/>
</dbReference>
<dbReference type="RefSeq" id="WP_159489182.1">
    <property type="nucleotide sequence ID" value="NZ_BLIP01000001.1"/>
</dbReference>
<dbReference type="Pfam" id="PF19650">
    <property type="entry name" value="DUF6153"/>
    <property type="match status" value="1"/>
</dbReference>
<reference evidence="2 3" key="1">
    <citation type="submission" date="2022-12" db="EMBL/GenBank/DDBJ databases">
        <authorList>
            <person name="Ruckert C."/>
            <person name="Busche T."/>
            <person name="Kalinowski J."/>
            <person name="Wittmann C."/>
        </authorList>
    </citation>
    <scope>NUCLEOTIDE SEQUENCE [LARGE SCALE GENOMIC DNA]</scope>
    <source>
        <strain evidence="2 3">DSM 40555</strain>
    </source>
</reference>
<accession>A0ABY7ISE5</accession>
<keyword evidence="3" id="KW-1185">Reference proteome</keyword>
<evidence type="ECO:0000313" key="2">
    <source>
        <dbReference type="EMBL" id="WAU01784.1"/>
    </source>
</evidence>